<dbReference type="InterPro" id="IPR050266">
    <property type="entry name" value="AB_hydrolase_sf"/>
</dbReference>
<dbReference type="InterPro" id="IPR000073">
    <property type="entry name" value="AB_hydrolase_1"/>
</dbReference>
<comment type="caution">
    <text evidence="2">The sequence shown here is derived from an EMBL/GenBank/DDBJ whole genome shotgun (WGS) entry which is preliminary data.</text>
</comment>
<dbReference type="Pfam" id="PF00561">
    <property type="entry name" value="Abhydrolase_1"/>
    <property type="match status" value="1"/>
</dbReference>
<dbReference type="SUPFAM" id="SSF53474">
    <property type="entry name" value="alpha/beta-Hydrolases"/>
    <property type="match status" value="1"/>
</dbReference>
<dbReference type="PANTHER" id="PTHR43798">
    <property type="entry name" value="MONOACYLGLYCEROL LIPASE"/>
    <property type="match status" value="1"/>
</dbReference>
<proteinExistence type="predicted"/>
<evidence type="ECO:0000313" key="2">
    <source>
        <dbReference type="EMBL" id="MBB5807785.1"/>
    </source>
</evidence>
<name>A0A7W9HT56_9PSEU</name>
<evidence type="ECO:0000259" key="1">
    <source>
        <dbReference type="Pfam" id="PF00561"/>
    </source>
</evidence>
<dbReference type="PANTHER" id="PTHR43798:SF33">
    <property type="entry name" value="HYDROLASE, PUTATIVE (AFU_ORTHOLOGUE AFUA_2G14860)-RELATED"/>
    <property type="match status" value="1"/>
</dbReference>
<dbReference type="InterPro" id="IPR029058">
    <property type="entry name" value="AB_hydrolase_fold"/>
</dbReference>
<sequence>MASVVPARVSGRADAPWAVDHRFVTSDGTALHVVDTGPRDAELTTVLLHGWTLDHTSWDLVAEGLPGRVLRYDHRGHGGSGHAPAGSATIARCADDLAELIEARVPTGRIVLAGHSMGGMTIMALAEQHPSLLDRVAGVVLVATSSGELAGSTLGLPIAVGRAVTAGEKAVNRRIARLRRAELLRRTEIARPGVRWLLFGKRPSWRHVAATAGMVGRCHPVSMVGFRDSLDLHDRRKALAEFAHVPAVVLAGAEDRLTPLSHARVLAEELPHAELVIYLGAGHMLPFERAGEVTAHVRALL</sequence>
<reference evidence="2 3" key="1">
    <citation type="submission" date="2020-08" db="EMBL/GenBank/DDBJ databases">
        <title>Sequencing the genomes of 1000 actinobacteria strains.</title>
        <authorList>
            <person name="Klenk H.-P."/>
        </authorList>
    </citation>
    <scope>NUCLEOTIDE SEQUENCE [LARGE SCALE GENOMIC DNA]</scope>
    <source>
        <strain evidence="2 3">DSM 45486</strain>
    </source>
</reference>
<keyword evidence="3" id="KW-1185">Reference proteome</keyword>
<evidence type="ECO:0000313" key="3">
    <source>
        <dbReference type="Proteomes" id="UP000552097"/>
    </source>
</evidence>
<dbReference type="EMBL" id="JACHMO010000001">
    <property type="protein sequence ID" value="MBB5807785.1"/>
    <property type="molecule type" value="Genomic_DNA"/>
</dbReference>
<dbReference type="GO" id="GO:0016020">
    <property type="term" value="C:membrane"/>
    <property type="evidence" value="ECO:0007669"/>
    <property type="project" value="TreeGrafter"/>
</dbReference>
<protein>
    <submittedName>
        <fullName evidence="2">Pimeloyl-ACP methyl ester carboxylesterase</fullName>
    </submittedName>
</protein>
<organism evidence="2 3">
    <name type="scientific">Saccharothrix ecbatanensis</name>
    <dbReference type="NCBI Taxonomy" id="1105145"/>
    <lineage>
        <taxon>Bacteria</taxon>
        <taxon>Bacillati</taxon>
        <taxon>Actinomycetota</taxon>
        <taxon>Actinomycetes</taxon>
        <taxon>Pseudonocardiales</taxon>
        <taxon>Pseudonocardiaceae</taxon>
        <taxon>Saccharothrix</taxon>
    </lineage>
</organism>
<accession>A0A7W9HT56</accession>
<feature type="domain" description="AB hydrolase-1" evidence="1">
    <location>
        <begin position="46"/>
        <end position="289"/>
    </location>
</feature>
<dbReference type="RefSeq" id="WP_184927782.1">
    <property type="nucleotide sequence ID" value="NZ_JACHMO010000001.1"/>
</dbReference>
<dbReference type="AlphaFoldDB" id="A0A7W9HT56"/>
<gene>
    <name evidence="2" type="ORF">F4560_007553</name>
</gene>
<dbReference type="Gene3D" id="3.40.50.1820">
    <property type="entry name" value="alpha/beta hydrolase"/>
    <property type="match status" value="1"/>
</dbReference>
<dbReference type="Proteomes" id="UP000552097">
    <property type="component" value="Unassembled WGS sequence"/>
</dbReference>
<dbReference type="GO" id="GO:0003824">
    <property type="term" value="F:catalytic activity"/>
    <property type="evidence" value="ECO:0007669"/>
    <property type="project" value="UniProtKB-ARBA"/>
</dbReference>